<evidence type="ECO:0000259" key="2">
    <source>
        <dbReference type="Pfam" id="PF11350"/>
    </source>
</evidence>
<dbReference type="InterPro" id="IPR022603">
    <property type="entry name" value="DUF3152"/>
</dbReference>
<evidence type="ECO:0000313" key="4">
    <source>
        <dbReference type="Proteomes" id="UP001168537"/>
    </source>
</evidence>
<organism evidence="3 4">
    <name type="scientific">Nocardioides abyssi</name>
    <dbReference type="NCBI Taxonomy" id="3058370"/>
    <lineage>
        <taxon>Bacteria</taxon>
        <taxon>Bacillati</taxon>
        <taxon>Actinomycetota</taxon>
        <taxon>Actinomycetes</taxon>
        <taxon>Propionibacteriales</taxon>
        <taxon>Nocardioidaceae</taxon>
        <taxon>Nocardioides</taxon>
    </lineage>
</organism>
<feature type="domain" description="DUF3152" evidence="2">
    <location>
        <begin position="210"/>
        <end position="359"/>
    </location>
</feature>
<keyword evidence="4" id="KW-1185">Reference proteome</keyword>
<dbReference type="Proteomes" id="UP001168537">
    <property type="component" value="Unassembled WGS sequence"/>
</dbReference>
<proteinExistence type="predicted"/>
<feature type="chain" id="PRO_5047413646" evidence="1">
    <location>
        <begin position="33"/>
        <end position="374"/>
    </location>
</feature>
<dbReference type="Gene3D" id="2.60.40.2700">
    <property type="match status" value="2"/>
</dbReference>
<dbReference type="SUPFAM" id="SSF55486">
    <property type="entry name" value="Metalloproteases ('zincins'), catalytic domain"/>
    <property type="match status" value="1"/>
</dbReference>
<keyword evidence="1" id="KW-0732">Signal</keyword>
<reference evidence="3" key="1">
    <citation type="submission" date="2023-06" db="EMBL/GenBank/DDBJ databases">
        <title>Draft genome sequence of Nocardioides sp. SOB72.</title>
        <authorList>
            <person name="Zhang G."/>
        </authorList>
    </citation>
    <scope>NUCLEOTIDE SEQUENCE</scope>
    <source>
        <strain evidence="3">SOB72</strain>
    </source>
</reference>
<dbReference type="RefSeq" id="WP_300959214.1">
    <property type="nucleotide sequence ID" value="NZ_JAUHJR010000001.1"/>
</dbReference>
<dbReference type="EMBL" id="JAUHJR010000001">
    <property type="protein sequence ID" value="MDN4160356.1"/>
    <property type="molecule type" value="Genomic_DNA"/>
</dbReference>
<dbReference type="Pfam" id="PF11350">
    <property type="entry name" value="DUF3152"/>
    <property type="match status" value="1"/>
</dbReference>
<protein>
    <submittedName>
        <fullName evidence="3">DUF3152 domain-containing protein</fullName>
    </submittedName>
</protein>
<evidence type="ECO:0000256" key="1">
    <source>
        <dbReference type="SAM" id="SignalP"/>
    </source>
</evidence>
<feature type="signal peptide" evidence="1">
    <location>
        <begin position="1"/>
        <end position="32"/>
    </location>
</feature>
<evidence type="ECO:0000313" key="3">
    <source>
        <dbReference type="EMBL" id="MDN4160356.1"/>
    </source>
</evidence>
<accession>A0ABT8ER14</accession>
<comment type="caution">
    <text evidence="3">The sequence shown here is derived from an EMBL/GenBank/DDBJ whole genome shotgun (WGS) entry which is preliminary data.</text>
</comment>
<gene>
    <name evidence="3" type="ORF">QWY29_03230</name>
</gene>
<sequence length="374" mass="40755">MGLSRLLAAPLLRPVLGLLLALGLLVATPATAGAEPVSTQAPLVKGDPVFGQRLVAGAGRWDPAEVTLAYRWLRGGEPVAGATGRTYDLGLDDLDRRMLVEVTATDATGASATVRSEPTERVRRAPLLVRTPPRVAGVARFGRAVRVTLGDVRPTPRVVRVQWLVGGRPVAGERGRTYRVRPGDVGRRVRAEVVLTAPGHRTVRLRTTPRRAEHRVAVRRTVTYSVQTRGRITTSLATFRRQAQQTYADARGWRGSGVRFVPVRRGGSFTLVLAAAGEVPRFSPVCSAQWSCRVGRYVVINQERWKHASPAWNAARGALRDYRHMVVNHETGHWLGRGHASCGGAGQLAPVMQQQSKGLGGCRFNPWPTARELR</sequence>
<name>A0ABT8ER14_9ACTN</name>